<dbReference type="PANTHER" id="PTHR28005:SF1">
    <property type="entry name" value="AUTOPHAGY-RELATED PROTEIN 17"/>
    <property type="match status" value="1"/>
</dbReference>
<feature type="domain" description="Autophagy protein ATG17-like" evidence="9">
    <location>
        <begin position="16"/>
        <end position="368"/>
    </location>
</feature>
<proteinExistence type="inferred from homology"/>
<dbReference type="STRING" id="670580.A0A1X6MQV4"/>
<evidence type="ECO:0000256" key="1">
    <source>
        <dbReference type="ARBA" id="ARBA00006259"/>
    </source>
</evidence>
<dbReference type="InterPro" id="IPR007240">
    <property type="entry name" value="Atg17"/>
</dbReference>
<feature type="region of interest" description="Disordered" evidence="8">
    <location>
        <begin position="366"/>
        <end position="385"/>
    </location>
</feature>
<comment type="function">
    <text evidence="6">Autophagy-specific protein that functions in response to autophagy-inducing signals as a scaffold to recruit other ATG proteins to organize preautophagosomal structure (PAS) formation. Modulates the timing and magnitude of the autophagy response, such as the size of the sequestering vesicles. Plays particularly a role in pexophagy and nucleophagy.</text>
</comment>
<dbReference type="InterPro" id="IPR045326">
    <property type="entry name" value="ATG17-like_dom"/>
</dbReference>
<evidence type="ECO:0000256" key="2">
    <source>
        <dbReference type="ARBA" id="ARBA00013806"/>
    </source>
</evidence>
<dbReference type="GO" id="GO:0000422">
    <property type="term" value="P:autophagy of mitochondrion"/>
    <property type="evidence" value="ECO:0007669"/>
    <property type="project" value="TreeGrafter"/>
</dbReference>
<feature type="region of interest" description="Disordered" evidence="8">
    <location>
        <begin position="29"/>
        <end position="64"/>
    </location>
</feature>
<dbReference type="GO" id="GO:0000045">
    <property type="term" value="P:autophagosome assembly"/>
    <property type="evidence" value="ECO:0007669"/>
    <property type="project" value="TreeGrafter"/>
</dbReference>
<dbReference type="OrthoDB" id="1937984at2759"/>
<dbReference type="PANTHER" id="PTHR28005">
    <property type="entry name" value="AUTOPHAGY-RELATED PROTEIN 17"/>
    <property type="match status" value="1"/>
</dbReference>
<reference evidence="10 11" key="1">
    <citation type="submission" date="2017-04" db="EMBL/GenBank/DDBJ databases">
        <title>Genome Sequence of the Model Brown-Rot Fungus Postia placenta SB12.</title>
        <authorList>
            <consortium name="DOE Joint Genome Institute"/>
            <person name="Gaskell J."/>
            <person name="Kersten P."/>
            <person name="Larrondo L.F."/>
            <person name="Canessa P."/>
            <person name="Martinez D."/>
            <person name="Hibbett D."/>
            <person name="Schmoll M."/>
            <person name="Kubicek C.P."/>
            <person name="Martinez A.T."/>
            <person name="Yadav J."/>
            <person name="Master E."/>
            <person name="Magnuson J.K."/>
            <person name="James T."/>
            <person name="Yaver D."/>
            <person name="Berka R."/>
            <person name="Labutti K."/>
            <person name="Lipzen A."/>
            <person name="Aerts A."/>
            <person name="Barry K."/>
            <person name="Henrissat B."/>
            <person name="Blanchette R."/>
            <person name="Grigoriev I."/>
            <person name="Cullen D."/>
        </authorList>
    </citation>
    <scope>NUCLEOTIDE SEQUENCE [LARGE SCALE GENOMIC DNA]</scope>
    <source>
        <strain evidence="10 11">MAD-698-R-SB12</strain>
    </source>
</reference>
<name>A0A1X6MQV4_9APHY</name>
<evidence type="ECO:0000256" key="6">
    <source>
        <dbReference type="RuleBase" id="RU368080"/>
    </source>
</evidence>
<keyword evidence="5" id="KW-0472">Membrane</keyword>
<evidence type="ECO:0000256" key="5">
    <source>
        <dbReference type="ARBA" id="ARBA00023136"/>
    </source>
</evidence>
<gene>
    <name evidence="10" type="ORF">POSPLADRAFT_1151913</name>
</gene>
<keyword evidence="4 6" id="KW-0072">Autophagy</keyword>
<keyword evidence="11" id="KW-1185">Reference proteome</keyword>
<evidence type="ECO:0000256" key="3">
    <source>
        <dbReference type="ARBA" id="ARBA00022490"/>
    </source>
</evidence>
<dbReference type="EMBL" id="KZ110603">
    <property type="protein sequence ID" value="OSX58755.1"/>
    <property type="molecule type" value="Genomic_DNA"/>
</dbReference>
<feature type="coiled-coil region" evidence="7">
    <location>
        <begin position="269"/>
        <end position="306"/>
    </location>
</feature>
<dbReference type="GeneID" id="36331544"/>
<comment type="subcellular location">
    <subcellularLocation>
        <location evidence="6">Cytoplasm</location>
    </subcellularLocation>
    <subcellularLocation>
        <location evidence="6">Preautophagosomal structure membrane</location>
        <topology evidence="6">Peripheral membrane protein</topology>
    </subcellularLocation>
</comment>
<dbReference type="Pfam" id="PF04108">
    <property type="entry name" value="ATG17_like"/>
    <property type="match status" value="1"/>
</dbReference>
<keyword evidence="7" id="KW-0175">Coiled coil</keyword>
<comment type="similarity">
    <text evidence="1 6">Belongs to the ATG17 family.</text>
</comment>
<sequence>MDVCVCTPQEWDTIRSQRADALDASLESLGAQPVPPDFHTTAAPDPSPFGIQNDSDSERDPDDIPIFGEQLHAPSQSPTDTLRNITRSVRLNINGVPRDRSTWKTLRDFVDERTIEDVLDTIESDRNALDDILARTSDYPESLSNTIAAIEGSVPAENTLPSMQDIFQAQGIASTDMASHLESLAAHFEQMSTALEHHEAGETFVHEDLHDWGTTWTEMNRDTEELPAILSEMEERLVSIDAAQWVPVLSQSRELSNVNRHSTKLVATKRTAQQNLDAHRRILDDLDELGEIMSEMLERQQAVEDEAREHVALLHHHIVTIEDLQHRFTSYQYAYSKLLLELARRRQYRDASDRIVNGMIAQLNAMTEGTSSSPQSQASTHEPEHGQYLPEDVCLFVQNAPTRWNVVPHNQELEVLPEIDSDLLDDARLRVGTGVAALGASQSL</sequence>
<keyword evidence="3 6" id="KW-0963">Cytoplasm</keyword>
<evidence type="ECO:0000256" key="8">
    <source>
        <dbReference type="SAM" id="MobiDB-lite"/>
    </source>
</evidence>
<dbReference type="AlphaFoldDB" id="A0A1X6MQV4"/>
<dbReference type="GO" id="GO:0030295">
    <property type="term" value="F:protein kinase activator activity"/>
    <property type="evidence" value="ECO:0007669"/>
    <property type="project" value="TreeGrafter"/>
</dbReference>
<dbReference type="GO" id="GO:1990316">
    <property type="term" value="C:Atg1/ULK1 kinase complex"/>
    <property type="evidence" value="ECO:0007669"/>
    <property type="project" value="TreeGrafter"/>
</dbReference>
<accession>A0A1X6MQV4</accession>
<dbReference type="Proteomes" id="UP000194127">
    <property type="component" value="Unassembled WGS sequence"/>
</dbReference>
<dbReference type="GO" id="GO:0034045">
    <property type="term" value="C:phagophore assembly site membrane"/>
    <property type="evidence" value="ECO:0007669"/>
    <property type="project" value="UniProtKB-SubCell"/>
</dbReference>
<dbReference type="RefSeq" id="XP_024335549.1">
    <property type="nucleotide sequence ID" value="XM_024486595.1"/>
</dbReference>
<feature type="compositionally biased region" description="Polar residues" evidence="8">
    <location>
        <begin position="366"/>
        <end position="380"/>
    </location>
</feature>
<evidence type="ECO:0000313" key="10">
    <source>
        <dbReference type="EMBL" id="OSX58755.1"/>
    </source>
</evidence>
<protein>
    <recommendedName>
        <fullName evidence="2 6">Autophagy-related protein 17</fullName>
    </recommendedName>
</protein>
<organism evidence="10 11">
    <name type="scientific">Postia placenta MAD-698-R-SB12</name>
    <dbReference type="NCBI Taxonomy" id="670580"/>
    <lineage>
        <taxon>Eukaryota</taxon>
        <taxon>Fungi</taxon>
        <taxon>Dikarya</taxon>
        <taxon>Basidiomycota</taxon>
        <taxon>Agaricomycotina</taxon>
        <taxon>Agaricomycetes</taxon>
        <taxon>Polyporales</taxon>
        <taxon>Adustoporiaceae</taxon>
        <taxon>Rhodonia</taxon>
    </lineage>
</organism>
<evidence type="ECO:0000313" key="11">
    <source>
        <dbReference type="Proteomes" id="UP000194127"/>
    </source>
</evidence>
<evidence type="ECO:0000256" key="4">
    <source>
        <dbReference type="ARBA" id="ARBA00023006"/>
    </source>
</evidence>
<dbReference type="GO" id="GO:0034727">
    <property type="term" value="P:piecemeal microautophagy of the nucleus"/>
    <property type="evidence" value="ECO:0007669"/>
    <property type="project" value="TreeGrafter"/>
</dbReference>
<evidence type="ECO:0000259" key="9">
    <source>
        <dbReference type="Pfam" id="PF04108"/>
    </source>
</evidence>
<evidence type="ECO:0000256" key="7">
    <source>
        <dbReference type="SAM" id="Coils"/>
    </source>
</evidence>
<dbReference type="GO" id="GO:0060090">
    <property type="term" value="F:molecular adaptor activity"/>
    <property type="evidence" value="ECO:0007669"/>
    <property type="project" value="TreeGrafter"/>
</dbReference>